<keyword evidence="1" id="KW-0812">Transmembrane</keyword>
<dbReference type="Proteomes" id="UP000245390">
    <property type="component" value="Unassembled WGS sequence"/>
</dbReference>
<dbReference type="EMBL" id="QGGV01000005">
    <property type="protein sequence ID" value="PWK56217.1"/>
    <property type="molecule type" value="Genomic_DNA"/>
</dbReference>
<feature type="transmembrane region" description="Helical" evidence="1">
    <location>
        <begin position="42"/>
        <end position="70"/>
    </location>
</feature>
<dbReference type="RefSeq" id="WP_109759633.1">
    <property type="nucleotide sequence ID" value="NZ_CP034588.1"/>
</dbReference>
<proteinExistence type="predicted"/>
<feature type="transmembrane region" description="Helical" evidence="1">
    <location>
        <begin position="108"/>
        <end position="129"/>
    </location>
</feature>
<evidence type="ECO:0000313" key="3">
    <source>
        <dbReference type="Proteomes" id="UP000245390"/>
    </source>
</evidence>
<feature type="transmembrane region" description="Helical" evidence="1">
    <location>
        <begin position="135"/>
        <end position="157"/>
    </location>
</feature>
<protein>
    <submittedName>
        <fullName evidence="2">Rod shape-determining protein MreD</fullName>
    </submittedName>
</protein>
<dbReference type="OrthoDB" id="7629477at2"/>
<accession>A0A316GMS6</accession>
<dbReference type="AlphaFoldDB" id="A0A316GMS6"/>
<feature type="transmembrane region" description="Helical" evidence="1">
    <location>
        <begin position="12"/>
        <end position="30"/>
    </location>
</feature>
<keyword evidence="1" id="KW-1133">Transmembrane helix</keyword>
<name>A0A316GMS6_9RHOB</name>
<gene>
    <name evidence="2" type="ORF">C8D95_105284</name>
</gene>
<organism evidence="2 3">
    <name type="scientific">Silicimonas algicola</name>
    <dbReference type="NCBI Taxonomy" id="1826607"/>
    <lineage>
        <taxon>Bacteria</taxon>
        <taxon>Pseudomonadati</taxon>
        <taxon>Pseudomonadota</taxon>
        <taxon>Alphaproteobacteria</taxon>
        <taxon>Rhodobacterales</taxon>
        <taxon>Paracoccaceae</taxon>
    </lineage>
</organism>
<keyword evidence="1" id="KW-0472">Membrane</keyword>
<reference evidence="2 3" key="1">
    <citation type="submission" date="2018-05" db="EMBL/GenBank/DDBJ databases">
        <title>Genomic Encyclopedia of Type Strains, Phase IV (KMG-IV): sequencing the most valuable type-strain genomes for metagenomic binning, comparative biology and taxonomic classification.</title>
        <authorList>
            <person name="Goeker M."/>
        </authorList>
    </citation>
    <scope>NUCLEOTIDE SEQUENCE [LARGE SCALE GENOMIC DNA]</scope>
    <source>
        <strain evidence="2 3">DSM 103371</strain>
    </source>
</reference>
<keyword evidence="3" id="KW-1185">Reference proteome</keyword>
<evidence type="ECO:0000256" key="1">
    <source>
        <dbReference type="SAM" id="Phobius"/>
    </source>
</evidence>
<evidence type="ECO:0000313" key="2">
    <source>
        <dbReference type="EMBL" id="PWK56217.1"/>
    </source>
</evidence>
<sequence length="176" mass="19185">MADRPGRIWGYRLLFVFLAAAVSFVQLLPLDPGPGLIPGPDVLLLIALSWTVMRPEYLPVWLIAAVFLLADFLHMRPPGLWTALAVAGTEFLRTRSHTLRTTSFPVEWLLVSGLILVMTLANAAILGVFAVGQPAIGLILMRMIFTVLSYPLIVVLAGRAFGVRKAPVSDILGQRA</sequence>
<comment type="caution">
    <text evidence="2">The sequence shown here is derived from an EMBL/GenBank/DDBJ whole genome shotgun (WGS) entry which is preliminary data.</text>
</comment>
<dbReference type="KEGG" id="salo:EF888_17205"/>